<reference evidence="2" key="1">
    <citation type="submission" date="2021-02" db="EMBL/GenBank/DDBJ databases">
        <authorList>
            <person name="Nowell W R."/>
        </authorList>
    </citation>
    <scope>NUCLEOTIDE SEQUENCE</scope>
</reference>
<feature type="compositionally biased region" description="Low complexity" evidence="1">
    <location>
        <begin position="22"/>
        <end position="34"/>
    </location>
</feature>
<evidence type="ECO:0000313" key="3">
    <source>
        <dbReference type="EMBL" id="CAF4499575.1"/>
    </source>
</evidence>
<proteinExistence type="predicted"/>
<protein>
    <submittedName>
        <fullName evidence="2">Uncharacterized protein</fullName>
    </submittedName>
</protein>
<dbReference type="AlphaFoldDB" id="A0A8S2G8W4"/>
<evidence type="ECO:0000313" key="2">
    <source>
        <dbReference type="EMBL" id="CAF1651643.1"/>
    </source>
</evidence>
<organism evidence="2 4">
    <name type="scientific">Didymodactylos carnosus</name>
    <dbReference type="NCBI Taxonomy" id="1234261"/>
    <lineage>
        <taxon>Eukaryota</taxon>
        <taxon>Metazoa</taxon>
        <taxon>Spiralia</taxon>
        <taxon>Gnathifera</taxon>
        <taxon>Rotifera</taxon>
        <taxon>Eurotatoria</taxon>
        <taxon>Bdelloidea</taxon>
        <taxon>Philodinida</taxon>
        <taxon>Philodinidae</taxon>
        <taxon>Didymodactylos</taxon>
    </lineage>
</organism>
<evidence type="ECO:0000256" key="1">
    <source>
        <dbReference type="SAM" id="MobiDB-lite"/>
    </source>
</evidence>
<gene>
    <name evidence="2" type="ORF">OVA965_LOCUS44856</name>
    <name evidence="3" type="ORF">TMI583_LOCUS47898</name>
</gene>
<feature type="non-terminal residue" evidence="2">
    <location>
        <position position="1"/>
    </location>
</feature>
<accession>A0A8S2G8W4</accession>
<feature type="compositionally biased region" description="Basic and acidic residues" evidence="1">
    <location>
        <begin position="35"/>
        <end position="45"/>
    </location>
</feature>
<comment type="caution">
    <text evidence="2">The sequence shown here is derived from an EMBL/GenBank/DDBJ whole genome shotgun (WGS) entry which is preliminary data.</text>
</comment>
<dbReference type="Proteomes" id="UP000682733">
    <property type="component" value="Unassembled WGS sequence"/>
</dbReference>
<sequence>LSIIMLVRKRSSYKQEKYRRLNNNNNSNKMTNLNEYDKDMNMNDRSDDEEEEQIVMSLKDPPFFSDNRNIKPTSV</sequence>
<evidence type="ECO:0000313" key="4">
    <source>
        <dbReference type="Proteomes" id="UP000677228"/>
    </source>
</evidence>
<dbReference type="EMBL" id="CAJOBA010094929">
    <property type="protein sequence ID" value="CAF4499575.1"/>
    <property type="molecule type" value="Genomic_DNA"/>
</dbReference>
<dbReference type="EMBL" id="CAJNOK010066369">
    <property type="protein sequence ID" value="CAF1651643.1"/>
    <property type="molecule type" value="Genomic_DNA"/>
</dbReference>
<name>A0A8S2G8W4_9BILA</name>
<dbReference type="Proteomes" id="UP000677228">
    <property type="component" value="Unassembled WGS sequence"/>
</dbReference>
<feature type="region of interest" description="Disordered" evidence="1">
    <location>
        <begin position="22"/>
        <end position="49"/>
    </location>
</feature>